<dbReference type="HOGENOM" id="CLU_108884_1_1_2"/>
<dbReference type="KEGG" id="mbw:MSBRW_2412"/>
<reference evidence="2 3" key="1">
    <citation type="submission" date="2014-07" db="EMBL/GenBank/DDBJ databases">
        <title>Methanogenic archaea and the global carbon cycle.</title>
        <authorList>
            <person name="Henriksen J.R."/>
            <person name="Luke J."/>
            <person name="Reinhart S."/>
            <person name="Benedict M.N."/>
            <person name="Youngblut N.D."/>
            <person name="Metcalf M.E."/>
            <person name="Whitaker R.J."/>
            <person name="Metcalf W.W."/>
        </authorList>
    </citation>
    <scope>NUCLEOTIDE SEQUENCE [LARGE SCALE GENOMIC DNA]</scope>
    <source>
        <strain evidence="2 3">Wiesmoor</strain>
    </source>
</reference>
<dbReference type="PANTHER" id="PTHR36505:SF1">
    <property type="entry name" value="BLR1072 PROTEIN"/>
    <property type="match status" value="1"/>
</dbReference>
<dbReference type="Proteomes" id="UP000033038">
    <property type="component" value="Chromosome"/>
</dbReference>
<name>A0A0E3QMT2_METBA</name>
<evidence type="ECO:0000313" key="3">
    <source>
        <dbReference type="Proteomes" id="UP000033038"/>
    </source>
</evidence>
<dbReference type="EMBL" id="CP009526">
    <property type="protein sequence ID" value="AKB51665.1"/>
    <property type="molecule type" value="Genomic_DNA"/>
</dbReference>
<dbReference type="SUPFAM" id="SSF50346">
    <property type="entry name" value="PRC-barrel domain"/>
    <property type="match status" value="1"/>
</dbReference>
<dbReference type="InterPro" id="IPR011033">
    <property type="entry name" value="PRC_barrel-like_sf"/>
</dbReference>
<dbReference type="PANTHER" id="PTHR36505">
    <property type="entry name" value="BLR1072 PROTEIN"/>
    <property type="match status" value="1"/>
</dbReference>
<dbReference type="PATRIC" id="fig|1434109.4.peg.3115"/>
<dbReference type="Gene3D" id="2.30.30.240">
    <property type="entry name" value="PRC-barrel domain"/>
    <property type="match status" value="1"/>
</dbReference>
<accession>A0A0E3QMT2</accession>
<evidence type="ECO:0000259" key="1">
    <source>
        <dbReference type="Pfam" id="PF05239"/>
    </source>
</evidence>
<dbReference type="GeneID" id="24823958"/>
<proteinExistence type="predicted"/>
<organism evidence="2 3">
    <name type="scientific">Methanosarcina barkeri str. Wiesmoor</name>
    <dbReference type="NCBI Taxonomy" id="1434109"/>
    <lineage>
        <taxon>Archaea</taxon>
        <taxon>Methanobacteriati</taxon>
        <taxon>Methanobacteriota</taxon>
        <taxon>Stenosarchaea group</taxon>
        <taxon>Methanomicrobia</taxon>
        <taxon>Methanosarcinales</taxon>
        <taxon>Methanosarcinaceae</taxon>
        <taxon>Methanosarcina</taxon>
    </lineage>
</organism>
<feature type="domain" description="PRC-barrel" evidence="1">
    <location>
        <begin position="13"/>
        <end position="85"/>
    </location>
</feature>
<protein>
    <submittedName>
        <fullName evidence="2">Antigen</fullName>
    </submittedName>
</protein>
<dbReference type="Pfam" id="PF05239">
    <property type="entry name" value="PRC"/>
    <property type="match status" value="1"/>
</dbReference>
<dbReference type="AlphaFoldDB" id="A0A0E3QMT2"/>
<dbReference type="InterPro" id="IPR027275">
    <property type="entry name" value="PRC-brl_dom"/>
</dbReference>
<evidence type="ECO:0000313" key="2">
    <source>
        <dbReference type="EMBL" id="AKB51665.1"/>
    </source>
</evidence>
<dbReference type="RefSeq" id="WP_011307302.1">
    <property type="nucleotide sequence ID" value="NZ_CP009526.1"/>
</dbReference>
<sequence length="123" mass="14029">MGINEELHVPKKMTFVPATEIKGSKVVTIKDEELGKIEEVMIDSERGRISYVILACDCFIGMSCKLFAIPWEALKATRGDYILRVEKGAFKDAEGLGDDVWTLTHDDLTRIYEKYNVPPYWKV</sequence>
<gene>
    <name evidence="2" type="ORF">MSBRW_2412</name>
</gene>